<evidence type="ECO:0000259" key="8">
    <source>
        <dbReference type="Pfam" id="PF00892"/>
    </source>
</evidence>
<protein>
    <recommendedName>
        <fullName evidence="6">WAT1-related protein</fullName>
    </recommendedName>
</protein>
<sequence length="230" mass="25983">MSLPIKAEHTSHQLKPSNQRFQDQSQCKKRWSIVSSHFPHIGQHRLEPKSIPKRAKTSFTNTRPSPTLASLGITIHLNGHYLFKSFVERHLINMYVTKEASVGKLNHAKENWIKGSALILTSHIAWSGWLILQGVVLSALVYYLQTWCISKKGPVFAVMITPLLVVIVEIFSVFAFAERIHLGSFVGAILIAAGFYCVLWGKKMDSHVNEHPEDKKESVNDKIVEISCEK</sequence>
<dbReference type="PANTHER" id="PTHR31218">
    <property type="entry name" value="WAT1-RELATED PROTEIN"/>
    <property type="match status" value="1"/>
</dbReference>
<evidence type="ECO:0000256" key="2">
    <source>
        <dbReference type="ARBA" id="ARBA00007635"/>
    </source>
</evidence>
<dbReference type="InterPro" id="IPR030184">
    <property type="entry name" value="WAT1-related"/>
</dbReference>
<keyword evidence="10" id="KW-1185">Reference proteome</keyword>
<comment type="caution">
    <text evidence="9">The sequence shown here is derived from an EMBL/GenBank/DDBJ whole genome shotgun (WGS) entry which is preliminary data.</text>
</comment>
<keyword evidence="3 6" id="KW-0812">Transmembrane</keyword>
<name>A0AAD9XRL2_9ROSI</name>
<dbReference type="InterPro" id="IPR000620">
    <property type="entry name" value="EamA_dom"/>
</dbReference>
<keyword evidence="4 6" id="KW-1133">Transmembrane helix</keyword>
<evidence type="ECO:0000313" key="10">
    <source>
        <dbReference type="Proteomes" id="UP001280121"/>
    </source>
</evidence>
<evidence type="ECO:0000256" key="5">
    <source>
        <dbReference type="ARBA" id="ARBA00023136"/>
    </source>
</evidence>
<feature type="compositionally biased region" description="Basic and acidic residues" evidence="7">
    <location>
        <begin position="1"/>
        <end position="11"/>
    </location>
</feature>
<evidence type="ECO:0000256" key="7">
    <source>
        <dbReference type="SAM" id="MobiDB-lite"/>
    </source>
</evidence>
<evidence type="ECO:0000256" key="3">
    <source>
        <dbReference type="ARBA" id="ARBA00022692"/>
    </source>
</evidence>
<accession>A0AAD9XRL2</accession>
<dbReference type="SUPFAM" id="SSF103481">
    <property type="entry name" value="Multidrug resistance efflux transporter EmrE"/>
    <property type="match status" value="1"/>
</dbReference>
<gene>
    <name evidence="9" type="ORF">Ddye_003063</name>
</gene>
<evidence type="ECO:0000313" key="9">
    <source>
        <dbReference type="EMBL" id="KAK2664489.1"/>
    </source>
</evidence>
<dbReference type="InterPro" id="IPR037185">
    <property type="entry name" value="EmrE-like"/>
</dbReference>
<keyword evidence="5 6" id="KW-0472">Membrane</keyword>
<dbReference type="GO" id="GO:0016020">
    <property type="term" value="C:membrane"/>
    <property type="evidence" value="ECO:0007669"/>
    <property type="project" value="UniProtKB-SubCell"/>
</dbReference>
<dbReference type="GO" id="GO:0022857">
    <property type="term" value="F:transmembrane transporter activity"/>
    <property type="evidence" value="ECO:0007669"/>
    <property type="project" value="InterPro"/>
</dbReference>
<comment type="caution">
    <text evidence="6">Lacks conserved residue(s) required for the propagation of feature annotation.</text>
</comment>
<feature type="region of interest" description="Disordered" evidence="7">
    <location>
        <begin position="1"/>
        <end position="20"/>
    </location>
</feature>
<dbReference type="Pfam" id="PF00892">
    <property type="entry name" value="EamA"/>
    <property type="match status" value="1"/>
</dbReference>
<feature type="transmembrane region" description="Helical" evidence="6">
    <location>
        <begin position="182"/>
        <end position="201"/>
    </location>
</feature>
<evidence type="ECO:0000256" key="1">
    <source>
        <dbReference type="ARBA" id="ARBA00004141"/>
    </source>
</evidence>
<dbReference type="EMBL" id="JANJYI010000001">
    <property type="protein sequence ID" value="KAK2664489.1"/>
    <property type="molecule type" value="Genomic_DNA"/>
</dbReference>
<evidence type="ECO:0000256" key="4">
    <source>
        <dbReference type="ARBA" id="ARBA00022989"/>
    </source>
</evidence>
<reference evidence="9" key="1">
    <citation type="journal article" date="2023" name="Plant J.">
        <title>Genome sequences and population genomics provide insights into the demographic history, inbreeding, and mutation load of two 'living fossil' tree species of Dipteronia.</title>
        <authorList>
            <person name="Feng Y."/>
            <person name="Comes H.P."/>
            <person name="Chen J."/>
            <person name="Zhu S."/>
            <person name="Lu R."/>
            <person name="Zhang X."/>
            <person name="Li P."/>
            <person name="Qiu J."/>
            <person name="Olsen K.M."/>
            <person name="Qiu Y."/>
        </authorList>
    </citation>
    <scope>NUCLEOTIDE SEQUENCE</scope>
    <source>
        <strain evidence="9">KIB01</strain>
    </source>
</reference>
<feature type="transmembrane region" description="Helical" evidence="6">
    <location>
        <begin position="124"/>
        <end position="144"/>
    </location>
</feature>
<dbReference type="Proteomes" id="UP001280121">
    <property type="component" value="Unassembled WGS sequence"/>
</dbReference>
<proteinExistence type="inferred from homology"/>
<organism evidence="9 10">
    <name type="scientific">Dipteronia dyeriana</name>
    <dbReference type="NCBI Taxonomy" id="168575"/>
    <lineage>
        <taxon>Eukaryota</taxon>
        <taxon>Viridiplantae</taxon>
        <taxon>Streptophyta</taxon>
        <taxon>Embryophyta</taxon>
        <taxon>Tracheophyta</taxon>
        <taxon>Spermatophyta</taxon>
        <taxon>Magnoliopsida</taxon>
        <taxon>eudicotyledons</taxon>
        <taxon>Gunneridae</taxon>
        <taxon>Pentapetalae</taxon>
        <taxon>rosids</taxon>
        <taxon>malvids</taxon>
        <taxon>Sapindales</taxon>
        <taxon>Sapindaceae</taxon>
        <taxon>Hippocastanoideae</taxon>
        <taxon>Acereae</taxon>
        <taxon>Dipteronia</taxon>
    </lineage>
</organism>
<dbReference type="AlphaFoldDB" id="A0AAD9XRL2"/>
<comment type="similarity">
    <text evidence="2 6">Belongs to the drug/metabolite transporter (DMT) superfamily. Plant drug/metabolite exporter (P-DME) (TC 2.A.7.4) family.</text>
</comment>
<feature type="transmembrane region" description="Helical" evidence="6">
    <location>
        <begin position="156"/>
        <end position="176"/>
    </location>
</feature>
<comment type="subcellular location">
    <subcellularLocation>
        <location evidence="1 6">Membrane</location>
        <topology evidence="1 6">Multi-pass membrane protein</topology>
    </subcellularLocation>
</comment>
<evidence type="ECO:0000256" key="6">
    <source>
        <dbReference type="RuleBase" id="RU363077"/>
    </source>
</evidence>
<feature type="domain" description="EamA" evidence="8">
    <location>
        <begin position="117"/>
        <end position="199"/>
    </location>
</feature>